<dbReference type="FunFam" id="2.40.110.10:FF:000002">
    <property type="entry name" value="Acyl-CoA dehydrogenase fadE12"/>
    <property type="match status" value="1"/>
</dbReference>
<accession>A0A0K0X8H0</accession>
<feature type="domain" description="Acyl-CoA dehydrogenase/oxidase C-terminal" evidence="9">
    <location>
        <begin position="234"/>
        <end position="382"/>
    </location>
</feature>
<evidence type="ECO:0000256" key="8">
    <source>
        <dbReference type="RuleBase" id="RU362125"/>
    </source>
</evidence>
<dbReference type="Proteomes" id="UP000062255">
    <property type="component" value="Chromosome"/>
</dbReference>
<dbReference type="Gene3D" id="1.20.140.10">
    <property type="entry name" value="Butyryl-CoA Dehydrogenase, subunit A, domain 3"/>
    <property type="match status" value="1"/>
</dbReference>
<feature type="domain" description="Acyl-CoA oxidase/dehydrogenase middle" evidence="10">
    <location>
        <begin position="128"/>
        <end position="222"/>
    </location>
</feature>
<dbReference type="RefSeq" id="WP_049746128.1">
    <property type="nucleotide sequence ID" value="NZ_CP012150.1"/>
</dbReference>
<dbReference type="InterPro" id="IPR006091">
    <property type="entry name" value="Acyl-CoA_Oxase/DH_mid-dom"/>
</dbReference>
<dbReference type="InterPro" id="IPR050741">
    <property type="entry name" value="Acyl-CoA_dehydrogenase"/>
</dbReference>
<dbReference type="PATRIC" id="fig|134601.6.peg.4011"/>
<evidence type="ECO:0000256" key="6">
    <source>
        <dbReference type="ARBA" id="ARBA00023002"/>
    </source>
</evidence>
<evidence type="ECO:0000256" key="5">
    <source>
        <dbReference type="ARBA" id="ARBA00022827"/>
    </source>
</evidence>
<dbReference type="PANTHER" id="PTHR48083:SF2">
    <property type="entry name" value="MEDIUM-CHAIN SPECIFIC ACYL-COA DEHYDROGENASE, MITOCHONDRIAL"/>
    <property type="match status" value="1"/>
</dbReference>
<dbReference type="OrthoDB" id="8876745at2"/>
<evidence type="ECO:0000259" key="9">
    <source>
        <dbReference type="Pfam" id="PF00441"/>
    </source>
</evidence>
<organism evidence="12 13">
    <name type="scientific">Mycolicibacterium goodii</name>
    <name type="common">Mycobacterium goodii</name>
    <dbReference type="NCBI Taxonomy" id="134601"/>
    <lineage>
        <taxon>Bacteria</taxon>
        <taxon>Bacillati</taxon>
        <taxon>Actinomycetota</taxon>
        <taxon>Actinomycetes</taxon>
        <taxon>Mycobacteriales</taxon>
        <taxon>Mycobacteriaceae</taxon>
        <taxon>Mycolicibacterium</taxon>
    </lineage>
</organism>
<dbReference type="InterPro" id="IPR006089">
    <property type="entry name" value="Acyl-CoA_DH_CS"/>
</dbReference>
<keyword evidence="5 8" id="KW-0274">FAD</keyword>
<evidence type="ECO:0000256" key="7">
    <source>
        <dbReference type="ARBA" id="ARBA00052546"/>
    </source>
</evidence>
<dbReference type="SUPFAM" id="SSF56645">
    <property type="entry name" value="Acyl-CoA dehydrogenase NM domain-like"/>
    <property type="match status" value="1"/>
</dbReference>
<dbReference type="GO" id="GO:0005737">
    <property type="term" value="C:cytoplasm"/>
    <property type="evidence" value="ECO:0007669"/>
    <property type="project" value="TreeGrafter"/>
</dbReference>
<keyword evidence="6 8" id="KW-0560">Oxidoreductase</keyword>
<dbReference type="STRING" id="134601.AFA91_19385"/>
<comment type="cofactor">
    <cofactor evidence="1 8">
        <name>FAD</name>
        <dbReference type="ChEBI" id="CHEBI:57692"/>
    </cofactor>
</comment>
<feature type="domain" description="Acyl-CoA dehydrogenase/oxidase N-terminal" evidence="11">
    <location>
        <begin position="5"/>
        <end position="123"/>
    </location>
</feature>
<dbReference type="InterPro" id="IPR013786">
    <property type="entry name" value="AcylCoA_DH/ox_N"/>
</dbReference>
<sequence>MLELSDEQRDVMQMVHRFVREQIWPLEDELDPDESRLPETEFERLTAMTKAMGLFNLDLPAREGGPEIDLVTRCLLAIEMSQHRAGLYAPCYDVFGHTGQIPLLSAWATPHQREKYLEPSIAGKKWACFALSEPSGGSDPGRNIKTRAVKDGDHWIINGDKLWISFAHEADFALVFARTGGPGREGITCFIVDTDTPGFYVRRIVHTLRSTHPATELQLENVRVPEENILGELGKGFSLANERLSRNRIPYSAGCIGIAVRAQELAIQWAKMRESFGKTLAEHQGIAWMLVENEYDIRTATTMVLSAASAADAGKPFRTEAALAKIAATEAAARVVDRSIQIHGGMGVSREMPLERWYRELRIRRIGEGATEVQKVIVSRDLLNNPYRFFLTR</sequence>
<dbReference type="InterPro" id="IPR046373">
    <property type="entry name" value="Acyl-CoA_Oxase/DH_mid-dom_sf"/>
</dbReference>
<dbReference type="Pfam" id="PF02770">
    <property type="entry name" value="Acyl-CoA_dh_M"/>
    <property type="match status" value="1"/>
</dbReference>
<gene>
    <name evidence="12" type="ORF">AFA91_19385</name>
</gene>
<dbReference type="InterPro" id="IPR037069">
    <property type="entry name" value="AcylCoA_DH/ox_N_sf"/>
</dbReference>
<evidence type="ECO:0000313" key="12">
    <source>
        <dbReference type="EMBL" id="AKS33698.1"/>
    </source>
</evidence>
<evidence type="ECO:0000256" key="4">
    <source>
        <dbReference type="ARBA" id="ARBA00022630"/>
    </source>
</evidence>
<reference evidence="12 13" key="1">
    <citation type="submission" date="2015-07" db="EMBL/GenBank/DDBJ databases">
        <title>Complete genome sequence of Mycobacterium goodii X7B, a facultative thermophilic biodesulfurizing bacterium.</title>
        <authorList>
            <person name="Yu B."/>
            <person name="Li F."/>
            <person name="Xu P."/>
        </authorList>
    </citation>
    <scope>NUCLEOTIDE SEQUENCE [LARGE SCALE GENOMIC DNA]</scope>
    <source>
        <strain evidence="12 13">X7B</strain>
    </source>
</reference>
<dbReference type="SUPFAM" id="SSF47203">
    <property type="entry name" value="Acyl-CoA dehydrogenase C-terminal domain-like"/>
    <property type="match status" value="1"/>
</dbReference>
<dbReference type="Gene3D" id="1.10.540.10">
    <property type="entry name" value="Acyl-CoA dehydrogenase/oxidase, N-terminal domain"/>
    <property type="match status" value="1"/>
</dbReference>
<evidence type="ECO:0000313" key="13">
    <source>
        <dbReference type="Proteomes" id="UP000062255"/>
    </source>
</evidence>
<comment type="catalytic activity">
    <reaction evidence="7">
        <text>a 2,3-saturated acyl-CoA + A = a 2,3-dehydroacyl-CoA + AH2</text>
        <dbReference type="Rhea" id="RHEA:48608"/>
        <dbReference type="ChEBI" id="CHEBI:13193"/>
        <dbReference type="ChEBI" id="CHEBI:17499"/>
        <dbReference type="ChEBI" id="CHEBI:60015"/>
        <dbReference type="ChEBI" id="CHEBI:65111"/>
    </reaction>
</comment>
<proteinExistence type="inferred from homology"/>
<dbReference type="InterPro" id="IPR036250">
    <property type="entry name" value="AcylCo_DH-like_C"/>
</dbReference>
<dbReference type="KEGG" id="mgo:AFA91_19385"/>
<dbReference type="Pfam" id="PF00441">
    <property type="entry name" value="Acyl-CoA_dh_1"/>
    <property type="match status" value="1"/>
</dbReference>
<dbReference type="FunFam" id="1.20.140.10:FF:000001">
    <property type="entry name" value="Acyl-CoA dehydrogenase"/>
    <property type="match status" value="1"/>
</dbReference>
<dbReference type="Pfam" id="PF02771">
    <property type="entry name" value="Acyl-CoA_dh_N"/>
    <property type="match status" value="1"/>
</dbReference>
<dbReference type="AlphaFoldDB" id="A0A0K0X8H0"/>
<dbReference type="Gene3D" id="2.40.110.10">
    <property type="entry name" value="Butyryl-CoA Dehydrogenase, subunit A, domain 2"/>
    <property type="match status" value="1"/>
</dbReference>
<dbReference type="EMBL" id="CP012150">
    <property type="protein sequence ID" value="AKS33698.1"/>
    <property type="molecule type" value="Genomic_DNA"/>
</dbReference>
<evidence type="ECO:0000256" key="2">
    <source>
        <dbReference type="ARBA" id="ARBA00009347"/>
    </source>
</evidence>
<dbReference type="InterPro" id="IPR009100">
    <property type="entry name" value="AcylCoA_DH/oxidase_NM_dom_sf"/>
</dbReference>
<comment type="similarity">
    <text evidence="2 8">Belongs to the acyl-CoA dehydrogenase family.</text>
</comment>
<evidence type="ECO:0000259" key="10">
    <source>
        <dbReference type="Pfam" id="PF02770"/>
    </source>
</evidence>
<evidence type="ECO:0000256" key="1">
    <source>
        <dbReference type="ARBA" id="ARBA00001974"/>
    </source>
</evidence>
<dbReference type="PROSITE" id="PS00073">
    <property type="entry name" value="ACYL_COA_DH_2"/>
    <property type="match status" value="1"/>
</dbReference>
<dbReference type="PANTHER" id="PTHR48083">
    <property type="entry name" value="MEDIUM-CHAIN SPECIFIC ACYL-COA DEHYDROGENASE, MITOCHONDRIAL-RELATED"/>
    <property type="match status" value="1"/>
</dbReference>
<dbReference type="InterPro" id="IPR009075">
    <property type="entry name" value="AcylCo_DH/oxidase_C"/>
</dbReference>
<dbReference type="GO" id="GO:0033539">
    <property type="term" value="P:fatty acid beta-oxidation using acyl-CoA dehydrogenase"/>
    <property type="evidence" value="ECO:0007669"/>
    <property type="project" value="TreeGrafter"/>
</dbReference>
<protein>
    <recommendedName>
        <fullName evidence="3">Medium-chain specific acyl-CoA dehydrogenase, mitochondrial</fullName>
    </recommendedName>
</protein>
<dbReference type="GO" id="GO:0003995">
    <property type="term" value="F:acyl-CoA dehydrogenase activity"/>
    <property type="evidence" value="ECO:0007669"/>
    <property type="project" value="InterPro"/>
</dbReference>
<dbReference type="GO" id="GO:0050660">
    <property type="term" value="F:flavin adenine dinucleotide binding"/>
    <property type="evidence" value="ECO:0007669"/>
    <property type="project" value="InterPro"/>
</dbReference>
<evidence type="ECO:0000256" key="3">
    <source>
        <dbReference type="ARBA" id="ARBA00019125"/>
    </source>
</evidence>
<keyword evidence="4 8" id="KW-0285">Flavoprotein</keyword>
<name>A0A0K0X8H0_MYCGD</name>
<evidence type="ECO:0000259" key="11">
    <source>
        <dbReference type="Pfam" id="PF02771"/>
    </source>
</evidence>